<proteinExistence type="predicted"/>
<evidence type="ECO:0000259" key="4">
    <source>
        <dbReference type="PROSITE" id="PS50887"/>
    </source>
</evidence>
<evidence type="ECO:0000256" key="2">
    <source>
        <dbReference type="ARBA" id="ARBA00034247"/>
    </source>
</evidence>
<dbReference type="Gene3D" id="3.30.70.270">
    <property type="match status" value="1"/>
</dbReference>
<sequence length="318" mass="35597">MNISTVTPTEIDWSQLFNALNIGLILVDSNGEILLWNEWISKHSGINYLSAINQPLELVFPEKLPAPFVAAIKRCINTKLPVVLSNALHKYPLPLYSPQKSDEKLSQSVILNPIKDNQGNWNCLIQVTDSSASIKREKMLRDHSETHKKDATTDPLTGIYNRRFFDSHYKIEMNQAMRQKTTLSLLMLDIDFFKNYNDHYGHPAGDAAIIAVATCIRTTMKRSSDMVARYGGEEFIVLLPNSTPAAAQMLAENIRSAVEDLKIPHLNSLIAKHMTVSIGVSSFLPGMVVDATTFLKNTDLALYAAKQKGRNQVQFLPL</sequence>
<dbReference type="GO" id="GO:1902201">
    <property type="term" value="P:negative regulation of bacterial-type flagellum-dependent cell motility"/>
    <property type="evidence" value="ECO:0007669"/>
    <property type="project" value="TreeGrafter"/>
</dbReference>
<dbReference type="InterPro" id="IPR000160">
    <property type="entry name" value="GGDEF_dom"/>
</dbReference>
<dbReference type="GO" id="GO:0005886">
    <property type="term" value="C:plasma membrane"/>
    <property type="evidence" value="ECO:0007669"/>
    <property type="project" value="TreeGrafter"/>
</dbReference>
<dbReference type="InterPro" id="IPR050469">
    <property type="entry name" value="Diguanylate_Cyclase"/>
</dbReference>
<evidence type="ECO:0000313" key="5">
    <source>
        <dbReference type="EMBL" id="TDK68508.1"/>
    </source>
</evidence>
<dbReference type="InterPro" id="IPR029787">
    <property type="entry name" value="Nucleotide_cyclase"/>
</dbReference>
<dbReference type="Pfam" id="PF00989">
    <property type="entry name" value="PAS"/>
    <property type="match status" value="1"/>
</dbReference>
<dbReference type="PANTHER" id="PTHR45138">
    <property type="entry name" value="REGULATORY COMPONENTS OF SENSORY TRANSDUCTION SYSTEM"/>
    <property type="match status" value="1"/>
</dbReference>
<name>A0A4R5W602_9BURK</name>
<dbReference type="PROSITE" id="PS50887">
    <property type="entry name" value="GGDEF"/>
    <property type="match status" value="1"/>
</dbReference>
<dbReference type="AlphaFoldDB" id="A0A4R5W602"/>
<comment type="caution">
    <text evidence="5">The sequence shown here is derived from an EMBL/GenBank/DDBJ whole genome shotgun (WGS) entry which is preliminary data.</text>
</comment>
<dbReference type="SUPFAM" id="SSF55785">
    <property type="entry name" value="PYP-like sensor domain (PAS domain)"/>
    <property type="match status" value="1"/>
</dbReference>
<feature type="domain" description="GGDEF" evidence="4">
    <location>
        <begin position="181"/>
        <end position="318"/>
    </location>
</feature>
<dbReference type="InterPro" id="IPR013767">
    <property type="entry name" value="PAS_fold"/>
</dbReference>
<dbReference type="RefSeq" id="WP_133325229.1">
    <property type="nucleotide sequence ID" value="NZ_SMYL01000001.1"/>
</dbReference>
<evidence type="ECO:0000313" key="6">
    <source>
        <dbReference type="Proteomes" id="UP000294829"/>
    </source>
</evidence>
<dbReference type="GO" id="GO:0043709">
    <property type="term" value="P:cell adhesion involved in single-species biofilm formation"/>
    <property type="evidence" value="ECO:0007669"/>
    <property type="project" value="TreeGrafter"/>
</dbReference>
<reference evidence="5 6" key="1">
    <citation type="submission" date="2019-03" db="EMBL/GenBank/DDBJ databases">
        <title>Sapientia aquatica gen. nov., sp. nov., isolated from a crater lake.</title>
        <authorList>
            <person name="Felfoldi T."/>
            <person name="Szabo A."/>
            <person name="Toth E."/>
            <person name="Schumann P."/>
            <person name="Keki Z."/>
            <person name="Marialigeti K."/>
            <person name="Mathe I."/>
        </authorList>
    </citation>
    <scope>NUCLEOTIDE SEQUENCE [LARGE SCALE GENOMIC DNA]</scope>
    <source>
        <strain evidence="5 6">SA-152</strain>
    </source>
</reference>
<dbReference type="EMBL" id="SMYL01000001">
    <property type="protein sequence ID" value="TDK68508.1"/>
    <property type="molecule type" value="Genomic_DNA"/>
</dbReference>
<keyword evidence="6" id="KW-1185">Reference proteome</keyword>
<comment type="catalytic activity">
    <reaction evidence="2">
        <text>2 GTP = 3',3'-c-di-GMP + 2 diphosphate</text>
        <dbReference type="Rhea" id="RHEA:24898"/>
        <dbReference type="ChEBI" id="CHEBI:33019"/>
        <dbReference type="ChEBI" id="CHEBI:37565"/>
        <dbReference type="ChEBI" id="CHEBI:58805"/>
        <dbReference type="EC" id="2.7.7.65"/>
    </reaction>
</comment>
<feature type="domain" description="PAS" evidence="3">
    <location>
        <begin position="9"/>
        <end position="62"/>
    </location>
</feature>
<dbReference type="Gene3D" id="3.30.450.20">
    <property type="entry name" value="PAS domain"/>
    <property type="match status" value="1"/>
</dbReference>
<evidence type="ECO:0000259" key="3">
    <source>
        <dbReference type="PROSITE" id="PS50112"/>
    </source>
</evidence>
<dbReference type="FunFam" id="3.30.70.270:FF:000001">
    <property type="entry name" value="Diguanylate cyclase domain protein"/>
    <property type="match status" value="1"/>
</dbReference>
<dbReference type="EC" id="2.7.7.65" evidence="1"/>
<gene>
    <name evidence="5" type="ORF">E2I14_02915</name>
</gene>
<dbReference type="InterPro" id="IPR035965">
    <property type="entry name" value="PAS-like_dom_sf"/>
</dbReference>
<evidence type="ECO:0000256" key="1">
    <source>
        <dbReference type="ARBA" id="ARBA00012528"/>
    </source>
</evidence>
<protein>
    <recommendedName>
        <fullName evidence="1">diguanylate cyclase</fullName>
        <ecNumber evidence="1">2.7.7.65</ecNumber>
    </recommendedName>
</protein>
<dbReference type="Proteomes" id="UP000294829">
    <property type="component" value="Unassembled WGS sequence"/>
</dbReference>
<dbReference type="PROSITE" id="PS50112">
    <property type="entry name" value="PAS"/>
    <property type="match status" value="1"/>
</dbReference>
<dbReference type="GO" id="GO:0052621">
    <property type="term" value="F:diguanylate cyclase activity"/>
    <property type="evidence" value="ECO:0007669"/>
    <property type="project" value="UniProtKB-EC"/>
</dbReference>
<accession>A0A4R5W602</accession>
<dbReference type="SMART" id="SM00267">
    <property type="entry name" value="GGDEF"/>
    <property type="match status" value="1"/>
</dbReference>
<dbReference type="GO" id="GO:0006355">
    <property type="term" value="P:regulation of DNA-templated transcription"/>
    <property type="evidence" value="ECO:0007669"/>
    <property type="project" value="InterPro"/>
</dbReference>
<dbReference type="NCBIfam" id="TIGR00254">
    <property type="entry name" value="GGDEF"/>
    <property type="match status" value="1"/>
</dbReference>
<dbReference type="InterPro" id="IPR000014">
    <property type="entry name" value="PAS"/>
</dbReference>
<dbReference type="OrthoDB" id="9813903at2"/>
<dbReference type="SUPFAM" id="SSF55073">
    <property type="entry name" value="Nucleotide cyclase"/>
    <property type="match status" value="1"/>
</dbReference>
<dbReference type="PANTHER" id="PTHR45138:SF9">
    <property type="entry name" value="DIGUANYLATE CYCLASE DGCM-RELATED"/>
    <property type="match status" value="1"/>
</dbReference>
<dbReference type="CDD" id="cd01949">
    <property type="entry name" value="GGDEF"/>
    <property type="match status" value="1"/>
</dbReference>
<organism evidence="5 6">
    <name type="scientific">Sapientia aquatica</name>
    <dbReference type="NCBI Taxonomy" id="1549640"/>
    <lineage>
        <taxon>Bacteria</taxon>
        <taxon>Pseudomonadati</taxon>
        <taxon>Pseudomonadota</taxon>
        <taxon>Betaproteobacteria</taxon>
        <taxon>Burkholderiales</taxon>
        <taxon>Oxalobacteraceae</taxon>
        <taxon>Sapientia</taxon>
    </lineage>
</organism>
<dbReference type="InterPro" id="IPR043128">
    <property type="entry name" value="Rev_trsase/Diguanyl_cyclase"/>
</dbReference>
<dbReference type="Pfam" id="PF00990">
    <property type="entry name" value="GGDEF"/>
    <property type="match status" value="1"/>
</dbReference>
<dbReference type="CDD" id="cd00130">
    <property type="entry name" value="PAS"/>
    <property type="match status" value="1"/>
</dbReference>